<keyword evidence="9" id="KW-0862">Zinc</keyword>
<evidence type="ECO:0000313" key="14">
    <source>
        <dbReference type="EMBL" id="KAK6152852.1"/>
    </source>
</evidence>
<evidence type="ECO:0000256" key="10">
    <source>
        <dbReference type="ARBA" id="ARBA00024004"/>
    </source>
</evidence>
<comment type="pathway">
    <text evidence="2">Protein modification; protein ubiquitination.</text>
</comment>
<comment type="catalytic activity">
    <reaction evidence="1">
        <text>S-ubiquitinyl-[E2 ubiquitin-conjugating enzyme]-L-cysteine + [acceptor protein]-L-lysine = [E2 ubiquitin-conjugating enzyme]-L-cysteine + N(6)-ubiquitinyl-[acceptor protein]-L-lysine.</text>
        <dbReference type="EC" id="2.3.2.27"/>
    </reaction>
</comment>
<evidence type="ECO:0000256" key="6">
    <source>
        <dbReference type="ARBA" id="ARBA00022723"/>
    </source>
</evidence>
<evidence type="ECO:0000313" key="15">
    <source>
        <dbReference type="Proteomes" id="UP001318860"/>
    </source>
</evidence>
<feature type="compositionally biased region" description="Polar residues" evidence="12">
    <location>
        <begin position="41"/>
        <end position="66"/>
    </location>
</feature>
<feature type="domain" description="SIAH-type" evidence="13">
    <location>
        <begin position="223"/>
        <end position="281"/>
    </location>
</feature>
<comment type="caution">
    <text evidence="14">The sequence shown here is derived from an EMBL/GenBank/DDBJ whole genome shotgun (WGS) entry which is preliminary data.</text>
</comment>
<dbReference type="Pfam" id="PF21361">
    <property type="entry name" value="Sina_ZnF"/>
    <property type="match status" value="1"/>
</dbReference>
<keyword evidence="5" id="KW-0808">Transferase</keyword>
<sequence length="409" mass="45053">MARFSVGGDEDENEEGPSDHRRLPKKPRTSDPIVYTVKRATASTSNPGGRAAASTSGNPASTSATPQVPLERIARQEEPASVEEESEDESEDESGSSSWSESSEEESEEDDDEEETEHQFPQRGDEVQPTEARVNSTPNGNGTGPETVEPSVDAPAPVSVTLTDPDVLDCPICLEPLSPPVYQCENGHIACASCSIKMRNKCASCCMPIGYNRCRAIEKVLESVRISCRNKQHGCKESLNYSKKLNHEKTCNYAPCSCPHLDCTYVGMPKSLYTHFATKHPYSSNKFHFNYAFSISLDNNKKNVFLQEKNESTLFILNRSIEPVGSSVNVVCIASATSKREFLYDVSTTDGVSSIKLKTVAEITPRWIAQPPGKKYLLVPNDFVSSCGQLKLEITIWRDRVSNLLETPK</sequence>
<reference evidence="14 15" key="1">
    <citation type="journal article" date="2021" name="Comput. Struct. Biotechnol. J.">
        <title>De novo genome assembly of the potent medicinal plant Rehmannia glutinosa using nanopore technology.</title>
        <authorList>
            <person name="Ma L."/>
            <person name="Dong C."/>
            <person name="Song C."/>
            <person name="Wang X."/>
            <person name="Zheng X."/>
            <person name="Niu Y."/>
            <person name="Chen S."/>
            <person name="Feng W."/>
        </authorList>
    </citation>
    <scope>NUCLEOTIDE SEQUENCE [LARGE SCALE GENOMIC DNA]</scope>
    <source>
        <strain evidence="14">DH-2019</strain>
    </source>
</reference>
<evidence type="ECO:0000259" key="13">
    <source>
        <dbReference type="PROSITE" id="PS51081"/>
    </source>
</evidence>
<evidence type="ECO:0000256" key="11">
    <source>
        <dbReference type="PROSITE-ProRule" id="PRU00455"/>
    </source>
</evidence>
<dbReference type="PANTHER" id="PTHR46632:SF16">
    <property type="entry name" value="E3 UBIQUITIN-PROTEIN LIGASE SINA-LIKE 10"/>
    <property type="match status" value="1"/>
</dbReference>
<dbReference type="EMBL" id="JABTTQ020000006">
    <property type="protein sequence ID" value="KAK6152852.1"/>
    <property type="molecule type" value="Genomic_DNA"/>
</dbReference>
<keyword evidence="15" id="KW-1185">Reference proteome</keyword>
<dbReference type="SUPFAM" id="SSF49599">
    <property type="entry name" value="TRAF domain-like"/>
    <property type="match status" value="1"/>
</dbReference>
<keyword evidence="6" id="KW-0479">Metal-binding</keyword>
<dbReference type="Pfam" id="PF21362">
    <property type="entry name" value="Sina_RING"/>
    <property type="match status" value="1"/>
</dbReference>
<evidence type="ECO:0000256" key="7">
    <source>
        <dbReference type="ARBA" id="ARBA00022771"/>
    </source>
</evidence>
<evidence type="ECO:0000256" key="8">
    <source>
        <dbReference type="ARBA" id="ARBA00022786"/>
    </source>
</evidence>
<feature type="region of interest" description="Disordered" evidence="12">
    <location>
        <begin position="1"/>
        <end position="156"/>
    </location>
</feature>
<name>A0ABR0WZH2_REHGL</name>
<gene>
    <name evidence="14" type="ORF">DH2020_012491</name>
</gene>
<dbReference type="Proteomes" id="UP001318860">
    <property type="component" value="Unassembled WGS sequence"/>
</dbReference>
<feature type="compositionally biased region" description="Acidic residues" evidence="12">
    <location>
        <begin position="80"/>
        <end position="94"/>
    </location>
</feature>
<evidence type="ECO:0000256" key="5">
    <source>
        <dbReference type="ARBA" id="ARBA00022679"/>
    </source>
</evidence>
<comment type="function">
    <text evidence="10">E3 ubiquitin-protein ligase that mediates ubiquitination and subsequent proteasomal degradation of target proteins. E3 ubiquitin ligases accept ubiquitin from an E2 ubiquitin-conjugating enzyme in the form of a thioester and then directly transfers the ubiquitin to targeted substrates. It probably triggers the ubiquitin-mediated degradation of different substrates.</text>
</comment>
<evidence type="ECO:0000256" key="1">
    <source>
        <dbReference type="ARBA" id="ARBA00000900"/>
    </source>
</evidence>
<dbReference type="InterPro" id="IPR044286">
    <property type="entry name" value="SINL_plant"/>
</dbReference>
<evidence type="ECO:0000256" key="2">
    <source>
        <dbReference type="ARBA" id="ARBA00004906"/>
    </source>
</evidence>
<proteinExistence type="inferred from homology"/>
<comment type="similarity">
    <text evidence="3">Belongs to the SINA (Seven in absentia) family.</text>
</comment>
<organism evidence="14 15">
    <name type="scientific">Rehmannia glutinosa</name>
    <name type="common">Chinese foxglove</name>
    <dbReference type="NCBI Taxonomy" id="99300"/>
    <lineage>
        <taxon>Eukaryota</taxon>
        <taxon>Viridiplantae</taxon>
        <taxon>Streptophyta</taxon>
        <taxon>Embryophyta</taxon>
        <taxon>Tracheophyta</taxon>
        <taxon>Spermatophyta</taxon>
        <taxon>Magnoliopsida</taxon>
        <taxon>eudicotyledons</taxon>
        <taxon>Gunneridae</taxon>
        <taxon>Pentapetalae</taxon>
        <taxon>asterids</taxon>
        <taxon>lamiids</taxon>
        <taxon>Lamiales</taxon>
        <taxon>Orobanchaceae</taxon>
        <taxon>Rehmannieae</taxon>
        <taxon>Rehmannia</taxon>
    </lineage>
</organism>
<keyword evidence="8" id="KW-0833">Ubl conjugation pathway</keyword>
<dbReference type="InterPro" id="IPR013010">
    <property type="entry name" value="Znf_SIAH"/>
</dbReference>
<dbReference type="InterPro" id="IPR049548">
    <property type="entry name" value="Sina-like_RING"/>
</dbReference>
<keyword evidence="7 11" id="KW-0863">Zinc-finger</keyword>
<protein>
    <recommendedName>
        <fullName evidence="4">RING-type E3 ubiquitin transferase</fullName>
        <ecNumber evidence="4">2.3.2.27</ecNumber>
    </recommendedName>
</protein>
<evidence type="ECO:0000256" key="4">
    <source>
        <dbReference type="ARBA" id="ARBA00012483"/>
    </source>
</evidence>
<accession>A0ABR0WZH2</accession>
<dbReference type="EC" id="2.3.2.27" evidence="4"/>
<dbReference type="InterPro" id="IPR013083">
    <property type="entry name" value="Znf_RING/FYVE/PHD"/>
</dbReference>
<dbReference type="PANTHER" id="PTHR46632">
    <property type="entry name" value="E3 UBIQUITIN-PROTEIN LIGASE SINA-LIKE 4"/>
    <property type="match status" value="1"/>
</dbReference>
<evidence type="ECO:0000256" key="12">
    <source>
        <dbReference type="SAM" id="MobiDB-lite"/>
    </source>
</evidence>
<feature type="compositionally biased region" description="Basic and acidic residues" evidence="12">
    <location>
        <begin position="117"/>
        <end position="126"/>
    </location>
</feature>
<evidence type="ECO:0000256" key="3">
    <source>
        <dbReference type="ARBA" id="ARBA00009119"/>
    </source>
</evidence>
<feature type="compositionally biased region" description="Acidic residues" evidence="12">
    <location>
        <begin position="102"/>
        <end position="116"/>
    </location>
</feature>
<evidence type="ECO:0000256" key="9">
    <source>
        <dbReference type="ARBA" id="ARBA00022833"/>
    </source>
</evidence>
<dbReference type="PROSITE" id="PS51081">
    <property type="entry name" value="ZF_SIAH"/>
    <property type="match status" value="1"/>
</dbReference>
<dbReference type="Gene3D" id="3.30.40.10">
    <property type="entry name" value="Zinc/RING finger domain, C3HC4 (zinc finger)"/>
    <property type="match status" value="1"/>
</dbReference>
<dbReference type="CDD" id="cd16571">
    <property type="entry name" value="RING-HC_SIAHs"/>
    <property type="match status" value="1"/>
</dbReference>